<protein>
    <submittedName>
        <fullName evidence="2">Phosphohydrolase</fullName>
    </submittedName>
</protein>
<reference evidence="2 3" key="1">
    <citation type="journal article" date="2017" name="New Microbes New Infect">
        <title>Genome sequence of 'Leucobacter massiliensis' sp. nov. isolated from human pharynx after travel to the 2014 Hajj.</title>
        <authorList>
            <person name="Leangapichart T."/>
            <person name="Gautret P."/>
            <person name="Nguyen T.T."/>
            <person name="Armstrong N."/>
            <person name="Rolain J.M."/>
        </authorList>
    </citation>
    <scope>NUCLEOTIDE SEQUENCE [LARGE SCALE GENOMIC DNA]</scope>
    <source>
        <strain evidence="2 3">122RC15</strain>
    </source>
</reference>
<dbReference type="GO" id="GO:0008758">
    <property type="term" value="F:UDP-2,3-diacylglucosamine hydrolase activity"/>
    <property type="evidence" value="ECO:0007669"/>
    <property type="project" value="TreeGrafter"/>
</dbReference>
<dbReference type="Pfam" id="PF00149">
    <property type="entry name" value="Metallophos"/>
    <property type="match status" value="1"/>
</dbReference>
<proteinExistence type="predicted"/>
<feature type="domain" description="Calcineurin-like phosphoesterase" evidence="1">
    <location>
        <begin position="49"/>
        <end position="245"/>
    </location>
</feature>
<evidence type="ECO:0000313" key="3">
    <source>
        <dbReference type="Proteomes" id="UP000238650"/>
    </source>
</evidence>
<evidence type="ECO:0000259" key="1">
    <source>
        <dbReference type="Pfam" id="PF00149"/>
    </source>
</evidence>
<dbReference type="OrthoDB" id="9780884at2"/>
<keyword evidence="2" id="KW-0378">Hydrolase</keyword>
<comment type="caution">
    <text evidence="2">The sequence shown here is derived from an EMBL/GenBank/DDBJ whole genome shotgun (WGS) entry which is preliminary data.</text>
</comment>
<dbReference type="SUPFAM" id="SSF56300">
    <property type="entry name" value="Metallo-dependent phosphatases"/>
    <property type="match status" value="1"/>
</dbReference>
<dbReference type="EMBL" id="MWZD01000018">
    <property type="protein sequence ID" value="PRI10492.1"/>
    <property type="molecule type" value="Genomic_DNA"/>
</dbReference>
<dbReference type="AlphaFoldDB" id="A0A2S9QLM8"/>
<keyword evidence="3" id="KW-1185">Reference proteome</keyword>
<dbReference type="PANTHER" id="PTHR31302:SF20">
    <property type="entry name" value="CONSERVED PROTEIN"/>
    <property type="match status" value="1"/>
</dbReference>
<sequence>MAGRLRRPAAAALGLTAAGVLAWSTLVERQLFTVRRHALPLLAEGAPPLRVLQLSDLHLAPWQSRKIRWVRALTALNPDLLVLTGDLMGHRDAKAGLVRALAPLIESTPTVFVHGSNDYYGPIVKNPLKYLAEPSRKSTRTPDLDAAGLAAEFTNLGAIDLNNSAARLVLRGTRLELLGLNDPHIRYDDASAMRDALATIYAEDGVDGPEPESLRVGVVHAPYQAALGELLDDGAQLILAGHTHGGQVRVPGVGALTANCDLPTAQARGLSVWYDAHRAAFLNVSAGLGNSIYAPVRFACRPEASLLTLEAPR</sequence>
<dbReference type="Gene3D" id="3.60.21.10">
    <property type="match status" value="1"/>
</dbReference>
<dbReference type="GO" id="GO:0016020">
    <property type="term" value="C:membrane"/>
    <property type="evidence" value="ECO:0007669"/>
    <property type="project" value="GOC"/>
</dbReference>
<accession>A0A2S9QLM8</accession>
<dbReference type="InterPro" id="IPR029052">
    <property type="entry name" value="Metallo-depent_PP-like"/>
</dbReference>
<dbReference type="PANTHER" id="PTHR31302">
    <property type="entry name" value="TRANSMEMBRANE PROTEIN WITH METALLOPHOSPHOESTERASE DOMAIN-RELATED"/>
    <property type="match status" value="1"/>
</dbReference>
<name>A0A2S9QLM8_9MICO</name>
<dbReference type="GO" id="GO:0009245">
    <property type="term" value="P:lipid A biosynthetic process"/>
    <property type="evidence" value="ECO:0007669"/>
    <property type="project" value="TreeGrafter"/>
</dbReference>
<dbReference type="Proteomes" id="UP000238650">
    <property type="component" value="Unassembled WGS sequence"/>
</dbReference>
<dbReference type="InterPro" id="IPR004843">
    <property type="entry name" value="Calcineurin-like_PHP"/>
</dbReference>
<organism evidence="2 3">
    <name type="scientific">Leucobacter massiliensis</name>
    <dbReference type="NCBI Taxonomy" id="1686285"/>
    <lineage>
        <taxon>Bacteria</taxon>
        <taxon>Bacillati</taxon>
        <taxon>Actinomycetota</taxon>
        <taxon>Actinomycetes</taxon>
        <taxon>Micrococcales</taxon>
        <taxon>Microbacteriaceae</taxon>
        <taxon>Leucobacter</taxon>
    </lineage>
</organism>
<gene>
    <name evidence="2" type="ORF">B4915_10815</name>
</gene>
<evidence type="ECO:0000313" key="2">
    <source>
        <dbReference type="EMBL" id="PRI10492.1"/>
    </source>
</evidence>
<dbReference type="InterPro" id="IPR051158">
    <property type="entry name" value="Metallophosphoesterase_sf"/>
</dbReference>